<feature type="region of interest" description="Disordered" evidence="1">
    <location>
        <begin position="1"/>
        <end position="71"/>
    </location>
</feature>
<name>A0A9P4IQR4_9PEZI</name>
<evidence type="ECO:0000256" key="1">
    <source>
        <dbReference type="SAM" id="MobiDB-lite"/>
    </source>
</evidence>
<gene>
    <name evidence="2" type="ORF">K461DRAFT_302301</name>
</gene>
<evidence type="ECO:0000313" key="2">
    <source>
        <dbReference type="EMBL" id="KAF2147961.1"/>
    </source>
</evidence>
<sequence length="210" mass="22853">MSTRRAPNVTQTASQAITRPSVRSINPSSNQSSNESSNESSCGSYSGSSSDSSMDSSGSSSSGSSSEVSPQAELMIPPEIRRPFCDEVIIDTSVVTTVADVLPSQPTPKFKAQSTPKGLRPTSKLPESGWISTTVWELTTTTEARTTREIWRIVNGIWPIRRDSQEGVMLRREEVIVQSFLSGQMSSVVLLFVREHHVSFGRELSINPSS</sequence>
<organism evidence="2 3">
    <name type="scientific">Myriangium duriaei CBS 260.36</name>
    <dbReference type="NCBI Taxonomy" id="1168546"/>
    <lineage>
        <taxon>Eukaryota</taxon>
        <taxon>Fungi</taxon>
        <taxon>Dikarya</taxon>
        <taxon>Ascomycota</taxon>
        <taxon>Pezizomycotina</taxon>
        <taxon>Dothideomycetes</taxon>
        <taxon>Dothideomycetidae</taxon>
        <taxon>Myriangiales</taxon>
        <taxon>Myriangiaceae</taxon>
        <taxon>Myriangium</taxon>
    </lineage>
</organism>
<feature type="compositionally biased region" description="Polar residues" evidence="1">
    <location>
        <begin position="1"/>
        <end position="23"/>
    </location>
</feature>
<protein>
    <submittedName>
        <fullName evidence="2">Uncharacterized protein</fullName>
    </submittedName>
</protein>
<keyword evidence="3" id="KW-1185">Reference proteome</keyword>
<dbReference type="AlphaFoldDB" id="A0A9P4IQR4"/>
<proteinExistence type="predicted"/>
<evidence type="ECO:0000313" key="3">
    <source>
        <dbReference type="Proteomes" id="UP000799439"/>
    </source>
</evidence>
<reference evidence="2" key="1">
    <citation type="journal article" date="2020" name="Stud. Mycol.">
        <title>101 Dothideomycetes genomes: a test case for predicting lifestyles and emergence of pathogens.</title>
        <authorList>
            <person name="Haridas S."/>
            <person name="Albert R."/>
            <person name="Binder M."/>
            <person name="Bloem J."/>
            <person name="Labutti K."/>
            <person name="Salamov A."/>
            <person name="Andreopoulos B."/>
            <person name="Baker S."/>
            <person name="Barry K."/>
            <person name="Bills G."/>
            <person name="Bluhm B."/>
            <person name="Cannon C."/>
            <person name="Castanera R."/>
            <person name="Culley D."/>
            <person name="Daum C."/>
            <person name="Ezra D."/>
            <person name="Gonzalez J."/>
            <person name="Henrissat B."/>
            <person name="Kuo A."/>
            <person name="Liang C."/>
            <person name="Lipzen A."/>
            <person name="Lutzoni F."/>
            <person name="Magnuson J."/>
            <person name="Mondo S."/>
            <person name="Nolan M."/>
            <person name="Ohm R."/>
            <person name="Pangilinan J."/>
            <person name="Park H.-J."/>
            <person name="Ramirez L."/>
            <person name="Alfaro M."/>
            <person name="Sun H."/>
            <person name="Tritt A."/>
            <person name="Yoshinaga Y."/>
            <person name="Zwiers L.-H."/>
            <person name="Turgeon B."/>
            <person name="Goodwin S."/>
            <person name="Spatafora J."/>
            <person name="Crous P."/>
            <person name="Grigoriev I."/>
        </authorList>
    </citation>
    <scope>NUCLEOTIDE SEQUENCE</scope>
    <source>
        <strain evidence="2">CBS 260.36</strain>
    </source>
</reference>
<dbReference type="EMBL" id="ML996094">
    <property type="protein sequence ID" value="KAF2147961.1"/>
    <property type="molecule type" value="Genomic_DNA"/>
</dbReference>
<comment type="caution">
    <text evidence="2">The sequence shown here is derived from an EMBL/GenBank/DDBJ whole genome shotgun (WGS) entry which is preliminary data.</text>
</comment>
<accession>A0A9P4IQR4</accession>
<feature type="compositionally biased region" description="Low complexity" evidence="1">
    <location>
        <begin position="24"/>
        <end position="69"/>
    </location>
</feature>
<dbReference type="Proteomes" id="UP000799439">
    <property type="component" value="Unassembled WGS sequence"/>
</dbReference>